<gene>
    <name evidence="1" type="ORF">IO89_15455</name>
</gene>
<comment type="caution">
    <text evidence="1">The sequence shown here is derived from an EMBL/GenBank/DDBJ whole genome shotgun (WGS) entry which is preliminary data.</text>
</comment>
<keyword evidence="2" id="KW-1185">Reference proteome</keyword>
<dbReference type="OrthoDB" id="1257058at2"/>
<dbReference type="RefSeq" id="WP_034978148.1">
    <property type="nucleotide sequence ID" value="NZ_FOFI01000005.1"/>
</dbReference>
<accession>A0A085B8X8</accession>
<protein>
    <submittedName>
        <fullName evidence="1">Uncharacterized protein</fullName>
    </submittedName>
</protein>
<dbReference type="Proteomes" id="UP000028623">
    <property type="component" value="Unassembled WGS sequence"/>
</dbReference>
<dbReference type="AlphaFoldDB" id="A0A085B8X8"/>
<reference evidence="1 2" key="1">
    <citation type="submission" date="2014-07" db="EMBL/GenBank/DDBJ databases">
        <title>Epilithonimonas lactis LMG 22401 Genome.</title>
        <authorList>
            <person name="Pipes S.E."/>
            <person name="Stropko S.J."/>
        </authorList>
    </citation>
    <scope>NUCLEOTIDE SEQUENCE [LARGE SCALE GENOMIC DNA]</scope>
    <source>
        <strain evidence="1 2">LMG 24401</strain>
    </source>
</reference>
<evidence type="ECO:0000313" key="1">
    <source>
        <dbReference type="EMBL" id="KFC18923.1"/>
    </source>
</evidence>
<evidence type="ECO:0000313" key="2">
    <source>
        <dbReference type="Proteomes" id="UP000028623"/>
    </source>
</evidence>
<dbReference type="EMBL" id="JPLY01000005">
    <property type="protein sequence ID" value="KFC18923.1"/>
    <property type="molecule type" value="Genomic_DNA"/>
</dbReference>
<organism evidence="1 2">
    <name type="scientific">Epilithonimonas lactis</name>
    <dbReference type="NCBI Taxonomy" id="421072"/>
    <lineage>
        <taxon>Bacteria</taxon>
        <taxon>Pseudomonadati</taxon>
        <taxon>Bacteroidota</taxon>
        <taxon>Flavobacteriia</taxon>
        <taxon>Flavobacteriales</taxon>
        <taxon>Weeksellaceae</taxon>
        <taxon>Chryseobacterium group</taxon>
        <taxon>Epilithonimonas</taxon>
    </lineage>
</organism>
<proteinExistence type="predicted"/>
<name>A0A085B8X8_9FLAO</name>
<sequence length="240" mass="27247">MARLKKNGNLSGAVGNLVFVNDGDRVYVREKGNKPKQTKNTKAEAEKFALAGVKEKLYRDLLKDKIGLVSHQYQAVKHKTRLLKTISSKVTESGTMLLSFQDPEAMIGFNFNPKVEWQRYTNFYPKYNEIVDQTMSISLPALAWGDQVRAPKNATTAKLNFYAVSTNLNFKMVDVEVLSSLSLLLREKENVPAQDWSFSVPQNTKWLFIIATLDFESTKTQLEKTEKNVGTYLWAQTVNP</sequence>
<dbReference type="STRING" id="421072.SAMN04488097_3602"/>